<evidence type="ECO:0000313" key="1">
    <source>
        <dbReference type="EMBL" id="MBB3724593.1"/>
    </source>
</evidence>
<keyword evidence="2" id="KW-1185">Reference proteome</keyword>
<dbReference type="GeneID" id="95387087"/>
<keyword evidence="1" id="KW-0238">DNA-binding</keyword>
<gene>
    <name evidence="1" type="ORF">FHR33_000453</name>
</gene>
<evidence type="ECO:0000313" key="2">
    <source>
        <dbReference type="Proteomes" id="UP000579945"/>
    </source>
</evidence>
<dbReference type="EMBL" id="JACIBV010000001">
    <property type="protein sequence ID" value="MBB3724593.1"/>
    <property type="molecule type" value="Genomic_DNA"/>
</dbReference>
<proteinExistence type="predicted"/>
<comment type="caution">
    <text evidence="1">The sequence shown here is derived from an EMBL/GenBank/DDBJ whole genome shotgun (WGS) entry which is preliminary data.</text>
</comment>
<dbReference type="RefSeq" id="WP_183642737.1">
    <property type="nucleotide sequence ID" value="NZ_JACIBV010000001.1"/>
</dbReference>
<dbReference type="AlphaFoldDB" id="A0A7W5Y553"/>
<dbReference type="GO" id="GO:0003677">
    <property type="term" value="F:DNA binding"/>
    <property type="evidence" value="ECO:0007669"/>
    <property type="project" value="UniProtKB-KW"/>
</dbReference>
<sequence length="75" mass="8075">MADVVANTGEGSTWAEVGHAFGWTISQWRAAINALAHQGWLRFAPAPRSLRPGARARLPRYAGEASALVWSSASR</sequence>
<dbReference type="Proteomes" id="UP000579945">
    <property type="component" value="Unassembled WGS sequence"/>
</dbReference>
<name>A0A7W5Y553_9ACTN</name>
<reference evidence="1 2" key="1">
    <citation type="submission" date="2020-08" db="EMBL/GenBank/DDBJ databases">
        <title>Sequencing the genomes of 1000 actinobacteria strains.</title>
        <authorList>
            <person name="Klenk H.-P."/>
        </authorList>
    </citation>
    <scope>NUCLEOTIDE SEQUENCE [LARGE SCALE GENOMIC DNA]</scope>
    <source>
        <strain evidence="1 2">DSM 44320</strain>
    </source>
</reference>
<protein>
    <submittedName>
        <fullName evidence="1">DNA-binding IclR family transcriptional regulator</fullName>
    </submittedName>
</protein>
<accession>A0A7W5Y553</accession>
<organism evidence="1 2">
    <name type="scientific">Nonomuraea dietziae</name>
    <dbReference type="NCBI Taxonomy" id="65515"/>
    <lineage>
        <taxon>Bacteria</taxon>
        <taxon>Bacillati</taxon>
        <taxon>Actinomycetota</taxon>
        <taxon>Actinomycetes</taxon>
        <taxon>Streptosporangiales</taxon>
        <taxon>Streptosporangiaceae</taxon>
        <taxon>Nonomuraea</taxon>
    </lineage>
</organism>